<dbReference type="EMBL" id="FN653018">
    <property type="protein sequence ID" value="CBY22132.1"/>
    <property type="molecule type" value="Genomic_DNA"/>
</dbReference>
<dbReference type="PANTHER" id="PTHR12431:SF14">
    <property type="entry name" value="LD15323P"/>
    <property type="match status" value="1"/>
</dbReference>
<dbReference type="InterPro" id="IPR036871">
    <property type="entry name" value="PX_dom_sf"/>
</dbReference>
<dbReference type="AlphaFoldDB" id="E4WXN9"/>
<dbReference type="Gene3D" id="3.30.1520.10">
    <property type="entry name" value="Phox-like domain"/>
    <property type="match status" value="1"/>
</dbReference>
<dbReference type="Pfam" id="PF00787">
    <property type="entry name" value="PX"/>
    <property type="match status" value="1"/>
</dbReference>
<organism evidence="2">
    <name type="scientific">Oikopleura dioica</name>
    <name type="common">Tunicate</name>
    <dbReference type="NCBI Taxonomy" id="34765"/>
    <lineage>
        <taxon>Eukaryota</taxon>
        <taxon>Metazoa</taxon>
        <taxon>Chordata</taxon>
        <taxon>Tunicata</taxon>
        <taxon>Appendicularia</taxon>
        <taxon>Copelata</taxon>
        <taxon>Oikopleuridae</taxon>
        <taxon>Oikopleura</taxon>
    </lineage>
</organism>
<dbReference type="SUPFAM" id="SSF64268">
    <property type="entry name" value="PX domain"/>
    <property type="match status" value="1"/>
</dbReference>
<dbReference type="OrthoDB" id="5772781at2759"/>
<accession>E4WXN9</accession>
<evidence type="ECO:0000313" key="2">
    <source>
        <dbReference type="EMBL" id="CBY22132.1"/>
    </source>
</evidence>
<keyword evidence="3" id="KW-1185">Reference proteome</keyword>
<dbReference type="InParanoid" id="E4WXN9"/>
<dbReference type="PROSITE" id="PS50195">
    <property type="entry name" value="PX"/>
    <property type="match status" value="1"/>
</dbReference>
<dbReference type="GO" id="GO:0005769">
    <property type="term" value="C:early endosome"/>
    <property type="evidence" value="ECO:0007669"/>
    <property type="project" value="TreeGrafter"/>
</dbReference>
<dbReference type="GO" id="GO:0035091">
    <property type="term" value="F:phosphatidylinositol binding"/>
    <property type="evidence" value="ECO:0007669"/>
    <property type="project" value="InterPro"/>
</dbReference>
<protein>
    <recommendedName>
        <fullName evidence="1">PX domain-containing protein</fullName>
    </recommendedName>
</protein>
<dbReference type="GO" id="GO:0006886">
    <property type="term" value="P:intracellular protein transport"/>
    <property type="evidence" value="ECO:0007669"/>
    <property type="project" value="TreeGrafter"/>
</dbReference>
<proteinExistence type="predicted"/>
<dbReference type="GO" id="GO:0032456">
    <property type="term" value="P:endocytic recycling"/>
    <property type="evidence" value="ECO:0007669"/>
    <property type="project" value="TreeGrafter"/>
</dbReference>
<reference evidence="2" key="1">
    <citation type="journal article" date="2010" name="Science">
        <title>Plasticity of animal genome architecture unmasked by rapid evolution of a pelagic tunicate.</title>
        <authorList>
            <person name="Denoeud F."/>
            <person name="Henriet S."/>
            <person name="Mungpakdee S."/>
            <person name="Aury J.M."/>
            <person name="Da Silva C."/>
            <person name="Brinkmann H."/>
            <person name="Mikhaleva J."/>
            <person name="Olsen L.C."/>
            <person name="Jubin C."/>
            <person name="Canestro C."/>
            <person name="Bouquet J.M."/>
            <person name="Danks G."/>
            <person name="Poulain J."/>
            <person name="Campsteijn C."/>
            <person name="Adamski M."/>
            <person name="Cross I."/>
            <person name="Yadetie F."/>
            <person name="Muffato M."/>
            <person name="Louis A."/>
            <person name="Butcher S."/>
            <person name="Tsagkogeorga G."/>
            <person name="Konrad A."/>
            <person name="Singh S."/>
            <person name="Jensen M.F."/>
            <person name="Cong E.H."/>
            <person name="Eikeseth-Otteraa H."/>
            <person name="Noel B."/>
            <person name="Anthouard V."/>
            <person name="Porcel B.M."/>
            <person name="Kachouri-Lafond R."/>
            <person name="Nishino A."/>
            <person name="Ugolini M."/>
            <person name="Chourrout P."/>
            <person name="Nishida H."/>
            <person name="Aasland R."/>
            <person name="Huzurbazar S."/>
            <person name="Westhof E."/>
            <person name="Delsuc F."/>
            <person name="Lehrach H."/>
            <person name="Reinhardt R."/>
            <person name="Weissenbach J."/>
            <person name="Roy S.W."/>
            <person name="Artiguenave F."/>
            <person name="Postlethwait J.H."/>
            <person name="Manak J.R."/>
            <person name="Thompson E.M."/>
            <person name="Jaillon O."/>
            <person name="Du Pasquier L."/>
            <person name="Boudinot P."/>
            <person name="Liberles D.A."/>
            <person name="Volff J.N."/>
            <person name="Philippe H."/>
            <person name="Lenhard B."/>
            <person name="Roest Crollius H."/>
            <person name="Wincker P."/>
            <person name="Chourrout D."/>
        </authorList>
    </citation>
    <scope>NUCLEOTIDE SEQUENCE [LARGE SCALE GENOMIC DNA]</scope>
</reference>
<dbReference type="PANTHER" id="PTHR12431">
    <property type="entry name" value="SORTING NEXIN 17 AND 27"/>
    <property type="match status" value="1"/>
</dbReference>
<sequence>MDSLPKIPRFLKSSGGWIDFEIHFSEDLVHCARYRRLGKLYVDCVRSVRINAKLRQENTSIAGLPPFPPKIVFISHQQLEQRRILLQNWLQAIASLPHTSCIYQQYASFVSECKAKSACYNDKKEIKVFFLNDSFVSIVTNGKRLAESVAIALDFPSNLCRKFAIYLQIKASGSWQLHKKLRSFDQAFDFLKPRTRLCFTRDFFSPAIDYELGQSEKGFSFLFNEARFHYLSGSLIPRTVLDDDYFKKFLDENKEENFLQLARCQPYYGCFTFGPLLCSLPNEGTKCLLTIGDYKVRIRFFLQNAFEATLSIRHIAFASVSTDSISMKLQLKPDFPKISSITFATSDVQVISSMISSMLDPF</sequence>
<dbReference type="InterPro" id="IPR001683">
    <property type="entry name" value="PX_dom"/>
</dbReference>
<evidence type="ECO:0000259" key="1">
    <source>
        <dbReference type="PROSITE" id="PS50195"/>
    </source>
</evidence>
<gene>
    <name evidence="2" type="ORF">GSOID_T00011678001</name>
</gene>
<evidence type="ECO:0000313" key="3">
    <source>
        <dbReference type="Proteomes" id="UP000001307"/>
    </source>
</evidence>
<dbReference type="Proteomes" id="UP000001307">
    <property type="component" value="Unassembled WGS sequence"/>
</dbReference>
<feature type="domain" description="PX" evidence="1">
    <location>
        <begin position="1"/>
        <end position="137"/>
    </location>
</feature>
<name>E4WXN9_OIKDI</name>